<accession>A0ABR4MEV6</accession>
<feature type="compositionally biased region" description="Acidic residues" evidence="1">
    <location>
        <begin position="495"/>
        <end position="505"/>
    </location>
</feature>
<gene>
    <name evidence="3" type="ORF">HOO65_060638</name>
</gene>
<evidence type="ECO:0000313" key="3">
    <source>
        <dbReference type="EMBL" id="KAL2886808.1"/>
    </source>
</evidence>
<dbReference type="SUPFAM" id="SSF55486">
    <property type="entry name" value="Metalloproteases ('zincins'), catalytic domain"/>
    <property type="match status" value="1"/>
</dbReference>
<feature type="compositionally biased region" description="Basic and acidic residues" evidence="1">
    <location>
        <begin position="469"/>
        <end position="482"/>
    </location>
</feature>
<evidence type="ECO:0000259" key="2">
    <source>
        <dbReference type="Pfam" id="PF01400"/>
    </source>
</evidence>
<feature type="compositionally biased region" description="Polar residues" evidence="1">
    <location>
        <begin position="534"/>
        <end position="545"/>
    </location>
</feature>
<sequence>MLLTYAIAVAAAISKAKANAAAFPSDDRSLDPSEFAETVTMKYILNPFELNNQPSYTAYRRVAYFEYDGRAIINGDEIYDSMKNMKAAIVEGKHESRSLSVEKGKHSLWPNGKIYFFWYDRESERARGRMLNDAIEIWQSKLPWLKFIKRGYRKGSWGLGPLTIKAVPGKLSASSIGHSARPEGNYLLLGETDNLLDYVHQIGHVLGLTHEHQRLDRNENFDLFCDRIKPTTVVDADGQVAGYQPANCDPETCTGYGCNFTPLDPTDLGLLTEGSYDFYSVMQISPNAYKDPAADGNPLIPKGGIELPNYTSLFPSVTDAVRVCHLYPNNCKSMRGNGVIEDEDQYNDEDYVDDDFENNIKHDSCSDACTDEKQESSYEEYTDQSWSTSKEGSYTDGGDETGVMEEVKEGEKDESVEWGEQYEEGEEWEENERWDEEGEEREEEEVGEWEEEEEEVGEWEEEDEGEGEYLQHGDEGEWEERQQLQQQQQQQQQQQEEEEEMEGEGGEQHPQQQQQQPEEKKEEEEDRQIECFDQCSSDSEQSLAQLSAPLAPHLTAEMSSSSVTPMGLGDGEGER</sequence>
<feature type="compositionally biased region" description="Low complexity" evidence="1">
    <location>
        <begin position="483"/>
        <end position="494"/>
    </location>
</feature>
<dbReference type="PANTHER" id="PTHR10127:SF850">
    <property type="entry name" value="METALLOENDOPEPTIDASE"/>
    <property type="match status" value="1"/>
</dbReference>
<dbReference type="Proteomes" id="UP001610728">
    <property type="component" value="Unassembled WGS sequence"/>
</dbReference>
<dbReference type="Gene3D" id="3.40.390.10">
    <property type="entry name" value="Collagenase (Catalytic Domain)"/>
    <property type="match status" value="1"/>
</dbReference>
<proteinExistence type="predicted"/>
<feature type="region of interest" description="Disordered" evidence="1">
    <location>
        <begin position="357"/>
        <end position="575"/>
    </location>
</feature>
<keyword evidence="4" id="KW-1185">Reference proteome</keyword>
<feature type="compositionally biased region" description="Basic and acidic residues" evidence="1">
    <location>
        <begin position="358"/>
        <end position="376"/>
    </location>
</feature>
<evidence type="ECO:0000313" key="4">
    <source>
        <dbReference type="Proteomes" id="UP001610728"/>
    </source>
</evidence>
<dbReference type="GeneID" id="98120034"/>
<evidence type="ECO:0000256" key="1">
    <source>
        <dbReference type="SAM" id="MobiDB-lite"/>
    </source>
</evidence>
<dbReference type="InterPro" id="IPR024079">
    <property type="entry name" value="MetalloPept_cat_dom_sf"/>
</dbReference>
<protein>
    <recommendedName>
        <fullName evidence="2">Peptidase M12A domain-containing protein</fullName>
    </recommendedName>
</protein>
<name>A0ABR4MEV6_9PEZI</name>
<dbReference type="RefSeq" id="XP_070857988.1">
    <property type="nucleotide sequence ID" value="XM_071003804.1"/>
</dbReference>
<organism evidence="3 4">
    <name type="scientific">Ceratocystis lukuohia</name>
    <dbReference type="NCBI Taxonomy" id="2019550"/>
    <lineage>
        <taxon>Eukaryota</taxon>
        <taxon>Fungi</taxon>
        <taxon>Dikarya</taxon>
        <taxon>Ascomycota</taxon>
        <taxon>Pezizomycotina</taxon>
        <taxon>Sordariomycetes</taxon>
        <taxon>Hypocreomycetidae</taxon>
        <taxon>Microascales</taxon>
        <taxon>Ceratocystidaceae</taxon>
        <taxon>Ceratocystis</taxon>
    </lineage>
</organism>
<dbReference type="Pfam" id="PF01400">
    <property type="entry name" value="Astacin"/>
    <property type="match status" value="1"/>
</dbReference>
<reference evidence="3 4" key="1">
    <citation type="submission" date="2020-05" db="EMBL/GenBank/DDBJ databases">
        <title>Ceratocystis lukuohia genome.</title>
        <authorList>
            <person name="Harrington T.C."/>
            <person name="Kim K."/>
            <person name="Mayers C.G."/>
        </authorList>
    </citation>
    <scope>NUCLEOTIDE SEQUENCE [LARGE SCALE GENOMIC DNA]</scope>
    <source>
        <strain evidence="3 4">C4212</strain>
    </source>
</reference>
<dbReference type="EMBL" id="JABSNW010000006">
    <property type="protein sequence ID" value="KAL2886808.1"/>
    <property type="molecule type" value="Genomic_DNA"/>
</dbReference>
<dbReference type="PANTHER" id="PTHR10127">
    <property type="entry name" value="DISCOIDIN, CUB, EGF, LAMININ , AND ZINC METALLOPROTEASE DOMAIN CONTAINING"/>
    <property type="match status" value="1"/>
</dbReference>
<feature type="domain" description="Peptidase M12A" evidence="2">
    <location>
        <begin position="109"/>
        <end position="232"/>
    </location>
</feature>
<feature type="compositionally biased region" description="Polar residues" evidence="1">
    <location>
        <begin position="383"/>
        <end position="392"/>
    </location>
</feature>
<feature type="compositionally biased region" description="Basic and acidic residues" evidence="1">
    <location>
        <begin position="405"/>
        <end position="415"/>
    </location>
</feature>
<comment type="caution">
    <text evidence="3">The sequence shown here is derived from an EMBL/GenBank/DDBJ whole genome shotgun (WGS) entry which is preliminary data.</text>
</comment>
<feature type="compositionally biased region" description="Acidic residues" evidence="1">
    <location>
        <begin position="416"/>
        <end position="467"/>
    </location>
</feature>
<dbReference type="InterPro" id="IPR001506">
    <property type="entry name" value="Peptidase_M12A"/>
</dbReference>